<protein>
    <submittedName>
        <fullName evidence="2">Uncharacterized protein</fullName>
    </submittedName>
</protein>
<gene>
    <name evidence="2" type="ORF">B296_00035239</name>
</gene>
<name>A0A426Y8M7_ENSVE</name>
<feature type="region of interest" description="Disordered" evidence="1">
    <location>
        <begin position="33"/>
        <end position="58"/>
    </location>
</feature>
<dbReference type="Proteomes" id="UP000287651">
    <property type="component" value="Unassembled WGS sequence"/>
</dbReference>
<proteinExistence type="predicted"/>
<reference evidence="2 3" key="1">
    <citation type="journal article" date="2014" name="Agronomy (Basel)">
        <title>A Draft Genome Sequence for Ensete ventricosum, the Drought-Tolerant Tree Against Hunger.</title>
        <authorList>
            <person name="Harrison J."/>
            <person name="Moore K.A."/>
            <person name="Paszkiewicz K."/>
            <person name="Jones T."/>
            <person name="Grant M."/>
            <person name="Ambacheew D."/>
            <person name="Muzemil S."/>
            <person name="Studholme D.J."/>
        </authorList>
    </citation>
    <scope>NUCLEOTIDE SEQUENCE [LARGE SCALE GENOMIC DNA]</scope>
</reference>
<dbReference type="AlphaFoldDB" id="A0A426Y8M7"/>
<accession>A0A426Y8M7</accession>
<organism evidence="2 3">
    <name type="scientific">Ensete ventricosum</name>
    <name type="common">Abyssinian banana</name>
    <name type="synonym">Musa ensete</name>
    <dbReference type="NCBI Taxonomy" id="4639"/>
    <lineage>
        <taxon>Eukaryota</taxon>
        <taxon>Viridiplantae</taxon>
        <taxon>Streptophyta</taxon>
        <taxon>Embryophyta</taxon>
        <taxon>Tracheophyta</taxon>
        <taxon>Spermatophyta</taxon>
        <taxon>Magnoliopsida</taxon>
        <taxon>Liliopsida</taxon>
        <taxon>Zingiberales</taxon>
        <taxon>Musaceae</taxon>
        <taxon>Ensete</taxon>
    </lineage>
</organism>
<comment type="caution">
    <text evidence="2">The sequence shown here is derived from an EMBL/GenBank/DDBJ whole genome shotgun (WGS) entry which is preliminary data.</text>
</comment>
<dbReference type="EMBL" id="AMZH03014178">
    <property type="protein sequence ID" value="RRT48075.1"/>
    <property type="molecule type" value="Genomic_DNA"/>
</dbReference>
<sequence length="77" mass="7921">MPLSLLSPPIAVAVASSRALLIFFPLQPPQPQPPLAGPHCLPDPAAPTSSSSSDPIARRNPLPLLIVSISTTIAPPL</sequence>
<feature type="compositionally biased region" description="Low complexity" evidence="1">
    <location>
        <begin position="42"/>
        <end position="55"/>
    </location>
</feature>
<evidence type="ECO:0000313" key="2">
    <source>
        <dbReference type="EMBL" id="RRT48075.1"/>
    </source>
</evidence>
<evidence type="ECO:0000256" key="1">
    <source>
        <dbReference type="SAM" id="MobiDB-lite"/>
    </source>
</evidence>
<evidence type="ECO:0000313" key="3">
    <source>
        <dbReference type="Proteomes" id="UP000287651"/>
    </source>
</evidence>